<dbReference type="OrthoDB" id="8583877at2"/>
<evidence type="ECO:0000256" key="3">
    <source>
        <dbReference type="ARBA" id="ARBA00023125"/>
    </source>
</evidence>
<dbReference type="SUPFAM" id="SSF46785">
    <property type="entry name" value="Winged helix' DNA-binding domain"/>
    <property type="match status" value="1"/>
</dbReference>
<dbReference type="Gene3D" id="3.40.190.10">
    <property type="entry name" value="Periplasmic binding protein-like II"/>
    <property type="match status" value="2"/>
</dbReference>
<dbReference type="AlphaFoldDB" id="A0A4S8FEY4"/>
<evidence type="ECO:0000313" key="8">
    <source>
        <dbReference type="Proteomes" id="UP000308917"/>
    </source>
</evidence>
<protein>
    <submittedName>
        <fullName evidence="7">LysR family transcriptional regulator</fullName>
    </submittedName>
</protein>
<dbReference type="InterPro" id="IPR050389">
    <property type="entry name" value="LysR-type_TF"/>
</dbReference>
<keyword evidence="4" id="KW-0804">Transcription</keyword>
<dbReference type="InterPro" id="IPR036388">
    <property type="entry name" value="WH-like_DNA-bd_sf"/>
</dbReference>
<keyword evidence="2" id="KW-0805">Transcription regulation</keyword>
<feature type="region of interest" description="Disordered" evidence="5">
    <location>
        <begin position="195"/>
        <end position="215"/>
    </location>
</feature>
<dbReference type="InterPro" id="IPR005119">
    <property type="entry name" value="LysR_subst-bd"/>
</dbReference>
<dbReference type="GO" id="GO:0003700">
    <property type="term" value="F:DNA-binding transcription factor activity"/>
    <property type="evidence" value="ECO:0007669"/>
    <property type="project" value="InterPro"/>
</dbReference>
<evidence type="ECO:0000256" key="4">
    <source>
        <dbReference type="ARBA" id="ARBA00023163"/>
    </source>
</evidence>
<dbReference type="Proteomes" id="UP000308917">
    <property type="component" value="Unassembled WGS sequence"/>
</dbReference>
<dbReference type="PANTHER" id="PTHR30118">
    <property type="entry name" value="HTH-TYPE TRANSCRIPTIONAL REGULATOR LEUO-RELATED"/>
    <property type="match status" value="1"/>
</dbReference>
<dbReference type="PANTHER" id="PTHR30118:SF15">
    <property type="entry name" value="TRANSCRIPTIONAL REGULATORY PROTEIN"/>
    <property type="match status" value="1"/>
</dbReference>
<dbReference type="InterPro" id="IPR000847">
    <property type="entry name" value="LysR_HTH_N"/>
</dbReference>
<name>A0A4S8FEY4_9BURK</name>
<evidence type="ECO:0000313" key="7">
    <source>
        <dbReference type="EMBL" id="THU05194.1"/>
    </source>
</evidence>
<dbReference type="SUPFAM" id="SSF53850">
    <property type="entry name" value="Periplasmic binding protein-like II"/>
    <property type="match status" value="1"/>
</dbReference>
<dbReference type="PRINTS" id="PR00039">
    <property type="entry name" value="HTHLYSR"/>
</dbReference>
<dbReference type="InterPro" id="IPR036390">
    <property type="entry name" value="WH_DNA-bd_sf"/>
</dbReference>
<comment type="caution">
    <text evidence="7">The sequence shown here is derived from an EMBL/GenBank/DDBJ whole genome shotgun (WGS) entry which is preliminary data.</text>
</comment>
<dbReference type="GO" id="GO:0003677">
    <property type="term" value="F:DNA binding"/>
    <property type="evidence" value="ECO:0007669"/>
    <property type="project" value="UniProtKB-KW"/>
</dbReference>
<dbReference type="Pfam" id="PF00126">
    <property type="entry name" value="HTH_1"/>
    <property type="match status" value="1"/>
</dbReference>
<evidence type="ECO:0000256" key="1">
    <source>
        <dbReference type="ARBA" id="ARBA00009437"/>
    </source>
</evidence>
<evidence type="ECO:0000256" key="5">
    <source>
        <dbReference type="SAM" id="MobiDB-lite"/>
    </source>
</evidence>
<reference evidence="7 8" key="1">
    <citation type="journal article" date="2015" name="Antonie Van Leeuwenhoek">
        <title>Lampropedia puyangensis sp. nov., isolated from symptomatic bark of Populus ? euramericana canker and emended description of Lampropedia hyalina (Ehrenberg 1832) Lee et al. 2004.</title>
        <authorList>
            <person name="Li Y."/>
            <person name="Wang T."/>
            <person name="Piao C.G."/>
            <person name="Wang L.F."/>
            <person name="Tian G.Z."/>
            <person name="Zhu T.H."/>
            <person name="Guo M.W."/>
        </authorList>
    </citation>
    <scope>NUCLEOTIDE SEQUENCE [LARGE SCALE GENOMIC DNA]</scope>
    <source>
        <strain evidence="7 8">2-bin</strain>
    </source>
</reference>
<comment type="similarity">
    <text evidence="1">Belongs to the LysR transcriptional regulatory family.</text>
</comment>
<accession>A0A4S8FEY4</accession>
<dbReference type="EMBL" id="STFG01000001">
    <property type="protein sequence ID" value="THU05194.1"/>
    <property type="molecule type" value="Genomic_DNA"/>
</dbReference>
<dbReference type="Pfam" id="PF03466">
    <property type="entry name" value="LysR_substrate"/>
    <property type="match status" value="1"/>
</dbReference>
<evidence type="ECO:0000259" key="6">
    <source>
        <dbReference type="PROSITE" id="PS50931"/>
    </source>
</evidence>
<proteinExistence type="inferred from homology"/>
<sequence length="334" mass="36237">MPIASHLKHFDLNLLLVFQCLMQECSVTRAAQSLGMSQPAVSGALARLRQATGDALFVRSGRSGMQPTPFAEQLAEPVAQALSSIAHHLRSPVAFDPKTSSRQFTVAMLDVAEVHFMPQWIAYCDTHAPNVRLAVHTPQLASNGVASVQEALRAGSVDLAIGAFEDMPQGAMQQLLFEQSFVVIARADHPHFKRAGFTNKRQGKADKHQQPGARGSLPLLQPTMLAHSRCVLVHQPQGGYAQAQRLLLSAAGASGAHHYCASQVTVPLVVAQTDAMAIVPERLAQEFATTLGLSVARLDGADLTLKTYCFWHPKFHQDQANRWLRACLLKLFGG</sequence>
<dbReference type="RefSeq" id="WP_136571905.1">
    <property type="nucleotide sequence ID" value="NZ_STFG01000001.1"/>
</dbReference>
<evidence type="ECO:0000256" key="2">
    <source>
        <dbReference type="ARBA" id="ARBA00023015"/>
    </source>
</evidence>
<keyword evidence="8" id="KW-1185">Reference proteome</keyword>
<dbReference type="Gene3D" id="1.10.10.10">
    <property type="entry name" value="Winged helix-like DNA-binding domain superfamily/Winged helix DNA-binding domain"/>
    <property type="match status" value="1"/>
</dbReference>
<dbReference type="PROSITE" id="PS50931">
    <property type="entry name" value="HTH_LYSR"/>
    <property type="match status" value="1"/>
</dbReference>
<keyword evidence="3" id="KW-0238">DNA-binding</keyword>
<feature type="domain" description="HTH lysR-type" evidence="6">
    <location>
        <begin position="10"/>
        <end position="68"/>
    </location>
</feature>
<organism evidence="7 8">
    <name type="scientific">Lampropedia puyangensis</name>
    <dbReference type="NCBI Taxonomy" id="1330072"/>
    <lineage>
        <taxon>Bacteria</taxon>
        <taxon>Pseudomonadati</taxon>
        <taxon>Pseudomonadota</taxon>
        <taxon>Betaproteobacteria</taxon>
        <taxon>Burkholderiales</taxon>
        <taxon>Comamonadaceae</taxon>
        <taxon>Lampropedia</taxon>
    </lineage>
</organism>
<gene>
    <name evidence="7" type="ORF">E9531_01160</name>
</gene>